<gene>
    <name evidence="1" type="ORF">IC227_06790</name>
</gene>
<dbReference type="Proteomes" id="UP000637757">
    <property type="component" value="Unassembled WGS sequence"/>
</dbReference>
<name>A0A931AUJ3_9ENTE</name>
<reference evidence="1" key="1">
    <citation type="submission" date="2020-09" db="EMBL/GenBank/DDBJ databases">
        <title>Genomic insights into the novelty and pathogenicity of a unique biofilm-forming Enterococcus sp. bacteria (Enterococcus lacertideformus) identified in reptiles.</title>
        <authorList>
            <person name="Agius J.E."/>
            <person name="Phalen D.N."/>
            <person name="Rose K."/>
            <person name="Eden J.-S."/>
        </authorList>
    </citation>
    <scope>NUCLEOTIDE SEQUENCE</scope>
    <source>
        <strain evidence="1">PHRS 0518</strain>
    </source>
</reference>
<evidence type="ECO:0000313" key="2">
    <source>
        <dbReference type="Proteomes" id="UP000637757"/>
    </source>
</evidence>
<evidence type="ECO:0000313" key="1">
    <source>
        <dbReference type="EMBL" id="MBF8808076.1"/>
    </source>
</evidence>
<protein>
    <submittedName>
        <fullName evidence="1">Uncharacterized protein</fullName>
    </submittedName>
</protein>
<organism evidence="1 2">
    <name type="scientific">Enterococcus lacertideformus</name>
    <dbReference type="NCBI Taxonomy" id="2771493"/>
    <lineage>
        <taxon>Bacteria</taxon>
        <taxon>Bacillati</taxon>
        <taxon>Bacillota</taxon>
        <taxon>Bacilli</taxon>
        <taxon>Lactobacillales</taxon>
        <taxon>Enterococcaceae</taxon>
        <taxon>Enterococcus</taxon>
    </lineage>
</organism>
<accession>A0A931AUJ3</accession>
<keyword evidence="2" id="KW-1185">Reference proteome</keyword>
<dbReference type="AlphaFoldDB" id="A0A931AUJ3"/>
<sequence length="799" mass="87886">MNWPNIIRLALIMPIYEVTDHGLEAILAITAESSPQEFVLGEDSSAIDGAKLVNSIVINGTPVSSDKYTVTQMSQFDTSVVGEQNIRVKIDTKDGMVSKEIDVPYTVKWGESFLVKSSTGGSAGAFSLLDGKELAGTSSDAKVLKISAGLDSSLDEKINPENEAKDYYSLQITRDGRSVYSQQMPGRATLQQIMNNFGNGSNSVTVQTGDIITVNQPQKVEGSSILWQDEAEKDFTYGSATARYKVTDYGLEPAPELGGTTANKQLNLTEQAENVDLKQLLSEVTVNGHAISAYLYTVKQLTDFDTKTVGKREVKLQIDLNDGYGSTEVDIPYEVKWGDSIVLKGLNDATVGVYSFIKKNNQWYLSATQGDPDADLTNWVNNEFGRDIYYRIEVVEGGNNLELPTQLLDSNGFTVDTGNFVYNVTGNMTFGQAITGFNNGQPLPISQGAVIKVYHADPSKNNLLIQDDVVRDYTAGLNYTYYRVTAAVIEPITDLKAKFAKTSLTLGQDTTETDIKQMIENVQFNDQKLNADLYKAEPVDSFDTSTVGEKELKVKLTTSDNVTTKEIKVPYSVKWGSTLVMKNLNNETVGAFTLKKEGKKLQIVSVPGKDKASLSKRVTGENDQNVYYSIEVFSQNTSKYKYEVRGSETIEQAISRFNNEEPLAVSAGDQIKVYHTEPSGNNLVAEEKEKNYTYGTDYAYYNVTEYGFEPTGELDVMPKKEAKIAVNTKEVDLKSLLQEVKVNGKVLPNDSYKVDLGPEAVIDTSKLGSQTVKMNVTADQSYGGFSKEAEVTFSSRGTK</sequence>
<comment type="caution">
    <text evidence="1">The sequence shown here is derived from an EMBL/GenBank/DDBJ whole genome shotgun (WGS) entry which is preliminary data.</text>
</comment>
<dbReference type="EMBL" id="JADAKE010000016">
    <property type="protein sequence ID" value="MBF8808076.1"/>
    <property type="molecule type" value="Genomic_DNA"/>
</dbReference>
<proteinExistence type="predicted"/>